<accession>A0AAQ3XBT6</accession>
<feature type="domain" description="UBP-type" evidence="9">
    <location>
        <begin position="64"/>
        <end position="174"/>
    </location>
</feature>
<evidence type="ECO:0000256" key="4">
    <source>
        <dbReference type="ARBA" id="ARBA00022833"/>
    </source>
</evidence>
<comment type="function">
    <text evidence="6">Recognizes and hydrolyzes the peptide bond at the C-terminal Gly of ubiquitin. Involved in the processing of poly-ubiquitin precursors as well as that of ubiquitinated proteins.</text>
</comment>
<comment type="catalytic activity">
    <reaction evidence="6">
        <text>Thiol-dependent hydrolysis of ester, thioester, amide, peptide and isopeptide bonds formed by the C-terminal Gly of ubiquitin (a 76-residue protein attached to proteins as an intracellular targeting signal).</text>
        <dbReference type="EC" id="3.4.19.12"/>
    </reaction>
</comment>
<protein>
    <recommendedName>
        <fullName evidence="6">Ubiquitin carboxyl-terminal hydrolase</fullName>
        <ecNumber evidence="6">3.4.19.12</ecNumber>
    </recommendedName>
</protein>
<dbReference type="GO" id="GO:0005634">
    <property type="term" value="C:nucleus"/>
    <property type="evidence" value="ECO:0007669"/>
    <property type="project" value="TreeGrafter"/>
</dbReference>
<dbReference type="Pfam" id="PF00443">
    <property type="entry name" value="UCH"/>
    <property type="match status" value="1"/>
</dbReference>
<dbReference type="GO" id="GO:0016579">
    <property type="term" value="P:protein deubiquitination"/>
    <property type="evidence" value="ECO:0007669"/>
    <property type="project" value="InterPro"/>
</dbReference>
<dbReference type="InterPro" id="IPR018200">
    <property type="entry name" value="USP_CS"/>
</dbReference>
<evidence type="ECO:0000256" key="6">
    <source>
        <dbReference type="RuleBase" id="RU366025"/>
    </source>
</evidence>
<feature type="domain" description="UBP-type" evidence="9">
    <location>
        <begin position="203"/>
        <end position="300"/>
    </location>
</feature>
<dbReference type="InterPro" id="IPR050164">
    <property type="entry name" value="Peptidase_C19"/>
</dbReference>
<keyword evidence="6" id="KW-0833">Ubl conjugation pathway</keyword>
<feature type="domain" description="UBP-type" evidence="9">
    <location>
        <begin position="302"/>
        <end position="416"/>
    </location>
</feature>
<dbReference type="InterPro" id="IPR001607">
    <property type="entry name" value="Znf_UBP"/>
</dbReference>
<organism evidence="10 11">
    <name type="scientific">Paspalum notatum var. saurae</name>
    <dbReference type="NCBI Taxonomy" id="547442"/>
    <lineage>
        <taxon>Eukaryota</taxon>
        <taxon>Viridiplantae</taxon>
        <taxon>Streptophyta</taxon>
        <taxon>Embryophyta</taxon>
        <taxon>Tracheophyta</taxon>
        <taxon>Spermatophyta</taxon>
        <taxon>Magnoliopsida</taxon>
        <taxon>Liliopsida</taxon>
        <taxon>Poales</taxon>
        <taxon>Poaceae</taxon>
        <taxon>PACMAD clade</taxon>
        <taxon>Panicoideae</taxon>
        <taxon>Andropogonodae</taxon>
        <taxon>Paspaleae</taxon>
        <taxon>Paspalinae</taxon>
        <taxon>Paspalum</taxon>
    </lineage>
</organism>
<dbReference type="Proteomes" id="UP001341281">
    <property type="component" value="Chromosome 09"/>
</dbReference>
<keyword evidence="4" id="KW-0862">Zinc</keyword>
<keyword evidence="2" id="KW-0479">Metal-binding</keyword>
<evidence type="ECO:0000256" key="5">
    <source>
        <dbReference type="PROSITE-ProRule" id="PRU00502"/>
    </source>
</evidence>
<dbReference type="SUPFAM" id="SSF54001">
    <property type="entry name" value="Cysteine proteinases"/>
    <property type="match status" value="1"/>
</dbReference>
<dbReference type="EC" id="3.4.19.12" evidence="6"/>
<keyword evidence="11" id="KW-1185">Reference proteome</keyword>
<sequence length="864" mass="95708">MGKKTPQKGEAEGSPRKKAPRQALAASPPAEAAAAQEVSDPMEEEAAEGTSGSNRCDHRLTDSARMKLISSLLSVDAGRCVGCRLEDAAGLKKARPEKMSILMCLQCGQHFCCGVGGIGYPFGHSRAHASKSQHLVAALYDDAARGYCFKCDAEVGMPVEYEVDGYVIGLDVISDAVSLFEGEVRRCIIRQKVHELRTGVRPRRCKHVPPNRFWAGSSEALGDCENCGRTEGGSKILLCLGCGSQFCSGHAQEHAKQNKHWFAVLLKNPEVGFCFKCDAEVDVDSGEIQAEGASGLEWELYDKCYHMPSDGTYKSIVSSLLLLDAAGTKCQGCQSKDQPVGSFIFVCLKCGRRSCGDANSYLPTGHVRDHAKQERHWVFVMFNDLETGFCYMCGISALMYSNSDSNSDSEEMDSEEEGYAIRGIPNVANTCYMNAILQCLLVLDKLRARMLTPDGKGLLASALTELFEGTSTAGDLLDPQKILTFIRMLDQRFNGSYMHDSFELLSSLRDSLNEEEMTYKILEKQIGAPTFINSIFGFELSDTLSCKCSSKSTTHSFVYDLPLSIASNRHPSKSVVSPQTSDSPKSRQKKITLQLFPVNEQSNVEKMQTVAESGDSRILGSKSKEVIVEGTLKHSEVDSIEPQYICQSKDAVQDPLQTQKVSSIEFPQRIIDVPVKSVSSLPRNVSDVKVEEMDEMTADSIVSIEDCLSLFSEQRTEWRCEKCVNEQKDEAGDAIQTRLFNKLPLVLTLQLQRAIMGHGFEGKRSELVRFKEYLDVEQFMDPSSVDKDNSLYRLAGVVEHRGTDSLKVGHYVAYVRARKLGNQQQQSSCSSSWFCADDRNISQVNLKEVLKREAYILFYERMEG</sequence>
<dbReference type="AlphaFoldDB" id="A0AAQ3XBT6"/>
<dbReference type="PANTHER" id="PTHR24006:SF807">
    <property type="entry name" value="OS08G0527100 PROTEIN"/>
    <property type="match status" value="1"/>
</dbReference>
<dbReference type="InterPro" id="IPR001394">
    <property type="entry name" value="Peptidase_C19_UCH"/>
</dbReference>
<evidence type="ECO:0000256" key="1">
    <source>
        <dbReference type="ARBA" id="ARBA00009085"/>
    </source>
</evidence>
<dbReference type="SMART" id="SM00290">
    <property type="entry name" value="ZnF_UBP"/>
    <property type="match status" value="2"/>
</dbReference>
<dbReference type="GO" id="GO:0005829">
    <property type="term" value="C:cytosol"/>
    <property type="evidence" value="ECO:0007669"/>
    <property type="project" value="TreeGrafter"/>
</dbReference>
<dbReference type="InterPro" id="IPR013083">
    <property type="entry name" value="Znf_RING/FYVE/PHD"/>
</dbReference>
<evidence type="ECO:0000256" key="7">
    <source>
        <dbReference type="SAM" id="MobiDB-lite"/>
    </source>
</evidence>
<dbReference type="PANTHER" id="PTHR24006">
    <property type="entry name" value="UBIQUITIN CARBOXYL-TERMINAL HYDROLASE"/>
    <property type="match status" value="1"/>
</dbReference>
<dbReference type="Gene3D" id="3.90.70.10">
    <property type="entry name" value="Cysteine proteinases"/>
    <property type="match status" value="2"/>
</dbReference>
<evidence type="ECO:0000259" key="8">
    <source>
        <dbReference type="PROSITE" id="PS50235"/>
    </source>
</evidence>
<name>A0AAQ3XBT6_PASNO</name>
<dbReference type="PROSITE" id="PS00973">
    <property type="entry name" value="USP_2"/>
    <property type="match status" value="1"/>
</dbReference>
<evidence type="ECO:0000256" key="3">
    <source>
        <dbReference type="ARBA" id="ARBA00022771"/>
    </source>
</evidence>
<feature type="domain" description="USP" evidence="8">
    <location>
        <begin position="422"/>
        <end position="862"/>
    </location>
</feature>
<reference evidence="10 11" key="1">
    <citation type="submission" date="2024-02" db="EMBL/GenBank/DDBJ databases">
        <title>High-quality chromosome-scale genome assembly of Pensacola bahiagrass (Paspalum notatum Flugge var. saurae).</title>
        <authorList>
            <person name="Vega J.M."/>
            <person name="Podio M."/>
            <person name="Orjuela J."/>
            <person name="Siena L.A."/>
            <person name="Pessino S.C."/>
            <person name="Combes M.C."/>
            <person name="Mariac C."/>
            <person name="Albertini E."/>
            <person name="Pupilli F."/>
            <person name="Ortiz J.P.A."/>
            <person name="Leblanc O."/>
        </authorList>
    </citation>
    <scope>NUCLEOTIDE SEQUENCE [LARGE SCALE GENOMIC DNA]</scope>
    <source>
        <strain evidence="10">R1</strain>
        <tissue evidence="10">Leaf</tissue>
    </source>
</reference>
<comment type="similarity">
    <text evidence="1 6">Belongs to the peptidase C19 family.</text>
</comment>
<keyword evidence="6" id="KW-0788">Thiol protease</keyword>
<evidence type="ECO:0000313" key="11">
    <source>
        <dbReference type="Proteomes" id="UP001341281"/>
    </source>
</evidence>
<dbReference type="EMBL" id="CP144753">
    <property type="protein sequence ID" value="WVZ92036.1"/>
    <property type="molecule type" value="Genomic_DNA"/>
</dbReference>
<dbReference type="Gene3D" id="3.30.40.10">
    <property type="entry name" value="Zinc/RING finger domain, C3HC4 (zinc finger)"/>
    <property type="match status" value="3"/>
</dbReference>
<evidence type="ECO:0000259" key="9">
    <source>
        <dbReference type="PROSITE" id="PS50271"/>
    </source>
</evidence>
<dbReference type="SUPFAM" id="SSF57850">
    <property type="entry name" value="RING/U-box"/>
    <property type="match status" value="3"/>
</dbReference>
<dbReference type="InterPro" id="IPR028889">
    <property type="entry name" value="USP"/>
</dbReference>
<dbReference type="PROSITE" id="PS00972">
    <property type="entry name" value="USP_1"/>
    <property type="match status" value="1"/>
</dbReference>
<dbReference type="InterPro" id="IPR038765">
    <property type="entry name" value="Papain-like_cys_pep_sf"/>
</dbReference>
<proteinExistence type="inferred from homology"/>
<dbReference type="Pfam" id="PF02148">
    <property type="entry name" value="zf-UBP"/>
    <property type="match status" value="3"/>
</dbReference>
<dbReference type="GO" id="GO:0008270">
    <property type="term" value="F:zinc ion binding"/>
    <property type="evidence" value="ECO:0007669"/>
    <property type="project" value="UniProtKB-KW"/>
</dbReference>
<keyword evidence="6" id="KW-0378">Hydrolase</keyword>
<evidence type="ECO:0000256" key="2">
    <source>
        <dbReference type="ARBA" id="ARBA00022723"/>
    </source>
</evidence>
<keyword evidence="6" id="KW-0645">Protease</keyword>
<dbReference type="GO" id="GO:0006508">
    <property type="term" value="P:proteolysis"/>
    <property type="evidence" value="ECO:0007669"/>
    <property type="project" value="UniProtKB-KW"/>
</dbReference>
<keyword evidence="3 5" id="KW-0863">Zinc-finger</keyword>
<feature type="region of interest" description="Disordered" evidence="7">
    <location>
        <begin position="1"/>
        <end position="58"/>
    </location>
</feature>
<dbReference type="GO" id="GO:0004843">
    <property type="term" value="F:cysteine-type deubiquitinase activity"/>
    <property type="evidence" value="ECO:0007669"/>
    <property type="project" value="UniProtKB-UniRule"/>
</dbReference>
<dbReference type="PROSITE" id="PS50271">
    <property type="entry name" value="ZF_UBP"/>
    <property type="match status" value="3"/>
</dbReference>
<gene>
    <name evidence="10" type="ORF">U9M48_038133</name>
</gene>
<dbReference type="PROSITE" id="PS50235">
    <property type="entry name" value="USP_3"/>
    <property type="match status" value="1"/>
</dbReference>
<evidence type="ECO:0000313" key="10">
    <source>
        <dbReference type="EMBL" id="WVZ92036.1"/>
    </source>
</evidence>
<feature type="compositionally biased region" description="Low complexity" evidence="7">
    <location>
        <begin position="22"/>
        <end position="37"/>
    </location>
</feature>